<dbReference type="Proteomes" id="UP000627781">
    <property type="component" value="Unassembled WGS sequence"/>
</dbReference>
<keyword evidence="10 11" id="KW-0472">Membrane</keyword>
<dbReference type="EMBL" id="JACSRA010000003">
    <property type="protein sequence ID" value="MBD7910336.1"/>
    <property type="molecule type" value="Genomic_DNA"/>
</dbReference>
<dbReference type="InterPro" id="IPR004358">
    <property type="entry name" value="Sig_transdc_His_kin-like_C"/>
</dbReference>
<dbReference type="CDD" id="cd00082">
    <property type="entry name" value="HisKA"/>
    <property type="match status" value="1"/>
</dbReference>
<evidence type="ECO:0000256" key="5">
    <source>
        <dbReference type="ARBA" id="ARBA00022679"/>
    </source>
</evidence>
<dbReference type="Gene3D" id="6.10.340.10">
    <property type="match status" value="1"/>
</dbReference>
<dbReference type="CDD" id="cd00075">
    <property type="entry name" value="HATPase"/>
    <property type="match status" value="1"/>
</dbReference>
<gene>
    <name evidence="14" type="ORF">H9661_03095</name>
</gene>
<name>A0ABR8PQ80_9CLOT</name>
<evidence type="ECO:0000259" key="12">
    <source>
        <dbReference type="PROSITE" id="PS50109"/>
    </source>
</evidence>
<dbReference type="Pfam" id="PF02518">
    <property type="entry name" value="HATPase_c"/>
    <property type="match status" value="1"/>
</dbReference>
<evidence type="ECO:0000256" key="11">
    <source>
        <dbReference type="SAM" id="Phobius"/>
    </source>
</evidence>
<dbReference type="InterPro" id="IPR005467">
    <property type="entry name" value="His_kinase_dom"/>
</dbReference>
<dbReference type="PROSITE" id="PS50885">
    <property type="entry name" value="HAMP"/>
    <property type="match status" value="1"/>
</dbReference>
<dbReference type="PRINTS" id="PR00344">
    <property type="entry name" value="BCTRLSENSOR"/>
</dbReference>
<dbReference type="InterPro" id="IPR003661">
    <property type="entry name" value="HisK_dim/P_dom"/>
</dbReference>
<evidence type="ECO:0000256" key="4">
    <source>
        <dbReference type="ARBA" id="ARBA00022553"/>
    </source>
</evidence>
<dbReference type="InterPro" id="IPR003660">
    <property type="entry name" value="HAMP_dom"/>
</dbReference>
<keyword evidence="5" id="KW-0808">Transferase</keyword>
<evidence type="ECO:0000256" key="8">
    <source>
        <dbReference type="ARBA" id="ARBA00022989"/>
    </source>
</evidence>
<keyword evidence="8 11" id="KW-1133">Transmembrane helix</keyword>
<feature type="transmembrane region" description="Helical" evidence="11">
    <location>
        <begin position="45"/>
        <end position="65"/>
    </location>
</feature>
<dbReference type="CDD" id="cd06225">
    <property type="entry name" value="HAMP"/>
    <property type="match status" value="1"/>
</dbReference>
<keyword evidence="4" id="KW-0597">Phosphoprotein</keyword>
<evidence type="ECO:0000256" key="7">
    <source>
        <dbReference type="ARBA" id="ARBA00022777"/>
    </source>
</evidence>
<dbReference type="InterPro" id="IPR036097">
    <property type="entry name" value="HisK_dim/P_sf"/>
</dbReference>
<proteinExistence type="predicted"/>
<keyword evidence="6 11" id="KW-0812">Transmembrane</keyword>
<protein>
    <recommendedName>
        <fullName evidence="3">histidine kinase</fullName>
        <ecNumber evidence="3">2.7.13.3</ecNumber>
    </recommendedName>
</protein>
<comment type="catalytic activity">
    <reaction evidence="1">
        <text>ATP + protein L-histidine = ADP + protein N-phospho-L-histidine.</text>
        <dbReference type="EC" id="2.7.13.3"/>
    </reaction>
</comment>
<evidence type="ECO:0000313" key="14">
    <source>
        <dbReference type="EMBL" id="MBD7910336.1"/>
    </source>
</evidence>
<evidence type="ECO:0000256" key="3">
    <source>
        <dbReference type="ARBA" id="ARBA00012438"/>
    </source>
</evidence>
<feature type="domain" description="HAMP" evidence="13">
    <location>
        <begin position="224"/>
        <end position="276"/>
    </location>
</feature>
<dbReference type="PROSITE" id="PS50109">
    <property type="entry name" value="HIS_KIN"/>
    <property type="match status" value="1"/>
</dbReference>
<dbReference type="InterPro" id="IPR003594">
    <property type="entry name" value="HATPase_dom"/>
</dbReference>
<evidence type="ECO:0000256" key="1">
    <source>
        <dbReference type="ARBA" id="ARBA00000085"/>
    </source>
</evidence>
<dbReference type="Pfam" id="PF00672">
    <property type="entry name" value="HAMP"/>
    <property type="match status" value="1"/>
</dbReference>
<accession>A0ABR8PQ80</accession>
<dbReference type="Pfam" id="PF00512">
    <property type="entry name" value="HisKA"/>
    <property type="match status" value="1"/>
</dbReference>
<evidence type="ECO:0000256" key="10">
    <source>
        <dbReference type="ARBA" id="ARBA00023136"/>
    </source>
</evidence>
<evidence type="ECO:0000256" key="6">
    <source>
        <dbReference type="ARBA" id="ARBA00022692"/>
    </source>
</evidence>
<comment type="caution">
    <text evidence="14">The sequence shown here is derived from an EMBL/GenBank/DDBJ whole genome shotgun (WGS) entry which is preliminary data.</text>
</comment>
<dbReference type="PANTHER" id="PTHR45528:SF8">
    <property type="entry name" value="HISTIDINE KINASE"/>
    <property type="match status" value="1"/>
</dbReference>
<dbReference type="PANTHER" id="PTHR45528">
    <property type="entry name" value="SENSOR HISTIDINE KINASE CPXA"/>
    <property type="match status" value="1"/>
</dbReference>
<comment type="subcellular location">
    <subcellularLocation>
        <location evidence="2">Membrane</location>
        <topology evidence="2">Multi-pass membrane protein</topology>
    </subcellularLocation>
</comment>
<dbReference type="SUPFAM" id="SSF158472">
    <property type="entry name" value="HAMP domain-like"/>
    <property type="match status" value="1"/>
</dbReference>
<sequence>MINDRNKKRPLIERILKRIYRSRIFNPTRKYFDILREKIEKSIRFEVMVVVAICFVLSFIFYGFLNSAMKSENKQASISYDSQSVENSAKSYVDRLQKSDGSVTLKNEEFFKQFFATIGSNAGTKAYITDLDGNVIKKSSNVVEDKIDLFSLMSGVSTVNYDNNSGKQLKFVYPVRIGEDRCYFVYEDSPKSYIKYKYYESSNSFLALILSCIVFIVAFIIITNKKMKYLDEISLGLKQIAGGNLDYKIQEKGSDEIRNFAANINYMSKEINKKIAAERRAEKTKTDLITNVSHDLRTPLTSIMGYIGLVKDGRYDNEKTKDEYLDIAFSKAEKLKVLIEDLFEYTKLNNDGIKINKSQVNVTEFLFQLIDELTPLFEENKLSIIKSNVEEKVLVDLDTDKMLRVFENLLTNAIKYSYKPGNIIVGVSKKDGYATISIRNKGENIPPEKVSKLFERFYRLDESRNGKSGGSGLGLAISKNIVELHGGQIWAECYGEDISFYVKLESIKY</sequence>
<dbReference type="Gene3D" id="3.30.565.10">
    <property type="entry name" value="Histidine kinase-like ATPase, C-terminal domain"/>
    <property type="match status" value="1"/>
</dbReference>
<dbReference type="InterPro" id="IPR050398">
    <property type="entry name" value="HssS/ArlS-like"/>
</dbReference>
<dbReference type="SMART" id="SM00388">
    <property type="entry name" value="HisKA"/>
    <property type="match status" value="1"/>
</dbReference>
<reference evidence="14 15" key="1">
    <citation type="submission" date="2020-08" db="EMBL/GenBank/DDBJ databases">
        <title>A Genomic Blueprint of the Chicken Gut Microbiome.</title>
        <authorList>
            <person name="Gilroy R."/>
            <person name="Ravi A."/>
            <person name="Getino M."/>
            <person name="Pursley I."/>
            <person name="Horton D.L."/>
            <person name="Alikhan N.-F."/>
            <person name="Baker D."/>
            <person name="Gharbi K."/>
            <person name="Hall N."/>
            <person name="Watson M."/>
            <person name="Adriaenssens E.M."/>
            <person name="Foster-Nyarko E."/>
            <person name="Jarju S."/>
            <person name="Secka A."/>
            <person name="Antonio M."/>
            <person name="Oren A."/>
            <person name="Chaudhuri R."/>
            <person name="La Ragione R.M."/>
            <person name="Hildebrand F."/>
            <person name="Pallen M.J."/>
        </authorList>
    </citation>
    <scope>NUCLEOTIDE SEQUENCE [LARGE SCALE GENOMIC DNA]</scope>
    <source>
        <strain evidence="14 15">Sa3CVN1</strain>
    </source>
</reference>
<feature type="transmembrane region" description="Helical" evidence="11">
    <location>
        <begin position="205"/>
        <end position="222"/>
    </location>
</feature>
<keyword evidence="9" id="KW-0902">Two-component regulatory system</keyword>
<dbReference type="InterPro" id="IPR036890">
    <property type="entry name" value="HATPase_C_sf"/>
</dbReference>
<evidence type="ECO:0000313" key="15">
    <source>
        <dbReference type="Proteomes" id="UP000627781"/>
    </source>
</evidence>
<dbReference type="EC" id="2.7.13.3" evidence="3"/>
<organism evidence="14 15">
    <name type="scientific">Clostridium cibarium</name>
    <dbReference type="NCBI Taxonomy" id="2762247"/>
    <lineage>
        <taxon>Bacteria</taxon>
        <taxon>Bacillati</taxon>
        <taxon>Bacillota</taxon>
        <taxon>Clostridia</taxon>
        <taxon>Eubacteriales</taxon>
        <taxon>Clostridiaceae</taxon>
        <taxon>Clostridium</taxon>
    </lineage>
</organism>
<evidence type="ECO:0000256" key="2">
    <source>
        <dbReference type="ARBA" id="ARBA00004141"/>
    </source>
</evidence>
<dbReference type="SMART" id="SM00387">
    <property type="entry name" value="HATPase_c"/>
    <property type="match status" value="1"/>
</dbReference>
<feature type="domain" description="Histidine kinase" evidence="12">
    <location>
        <begin position="291"/>
        <end position="508"/>
    </location>
</feature>
<evidence type="ECO:0000259" key="13">
    <source>
        <dbReference type="PROSITE" id="PS50885"/>
    </source>
</evidence>
<dbReference type="Gene3D" id="1.10.287.130">
    <property type="match status" value="1"/>
</dbReference>
<dbReference type="SUPFAM" id="SSF47384">
    <property type="entry name" value="Homodimeric domain of signal transducing histidine kinase"/>
    <property type="match status" value="1"/>
</dbReference>
<dbReference type="SUPFAM" id="SSF55874">
    <property type="entry name" value="ATPase domain of HSP90 chaperone/DNA topoisomerase II/histidine kinase"/>
    <property type="match status" value="1"/>
</dbReference>
<keyword evidence="15" id="KW-1185">Reference proteome</keyword>
<keyword evidence="7" id="KW-0418">Kinase</keyword>
<evidence type="ECO:0000256" key="9">
    <source>
        <dbReference type="ARBA" id="ARBA00023012"/>
    </source>
</evidence>